<sequence>MGQGTGKARSVGAAMILLGGAAAILAGCATGPDPEIARRAQTAMVGMPKADLLACAGVPDRQATAAGREYYTYVARPAVAYSPGSSIGIGAGSFGGSGGVGLGLGFGVPVGGNTSTGCEATVVIGTRGTVEQVSYPAGATLSACTPIVSNCMAPRG</sequence>
<evidence type="ECO:0008006" key="3">
    <source>
        <dbReference type="Google" id="ProtNLM"/>
    </source>
</evidence>
<organism evidence="1 2">
    <name type="scientific">Azospirillum oryzae</name>
    <dbReference type="NCBI Taxonomy" id="286727"/>
    <lineage>
        <taxon>Bacteria</taxon>
        <taxon>Pseudomonadati</taxon>
        <taxon>Pseudomonadota</taxon>
        <taxon>Alphaproteobacteria</taxon>
        <taxon>Rhodospirillales</taxon>
        <taxon>Azospirillaceae</taxon>
        <taxon>Azospirillum</taxon>
    </lineage>
</organism>
<dbReference type="EMBL" id="FXAK01000002">
    <property type="protein sequence ID" value="SMF31253.1"/>
    <property type="molecule type" value="Genomic_DNA"/>
</dbReference>
<dbReference type="Proteomes" id="UP000192936">
    <property type="component" value="Unassembled WGS sequence"/>
</dbReference>
<dbReference type="OrthoDB" id="7348069at2"/>
<name>A0A1X7EBR6_9PROT</name>
<dbReference type="STRING" id="286727.SAMN02982917_1482"/>
<dbReference type="PROSITE" id="PS51257">
    <property type="entry name" value="PROKAR_LIPOPROTEIN"/>
    <property type="match status" value="1"/>
</dbReference>
<evidence type="ECO:0000313" key="1">
    <source>
        <dbReference type="EMBL" id="SMF31253.1"/>
    </source>
</evidence>
<proteinExistence type="predicted"/>
<reference evidence="1 2" key="1">
    <citation type="submission" date="2017-04" db="EMBL/GenBank/DDBJ databases">
        <authorList>
            <person name="Afonso C.L."/>
            <person name="Miller P.J."/>
            <person name="Scott M.A."/>
            <person name="Spackman E."/>
            <person name="Goraichik I."/>
            <person name="Dimitrov K.M."/>
            <person name="Suarez D.L."/>
            <person name="Swayne D.E."/>
        </authorList>
    </citation>
    <scope>NUCLEOTIDE SEQUENCE [LARGE SCALE GENOMIC DNA]</scope>
    <source>
        <strain evidence="1 2">A2P</strain>
    </source>
</reference>
<evidence type="ECO:0000313" key="2">
    <source>
        <dbReference type="Proteomes" id="UP000192936"/>
    </source>
</evidence>
<gene>
    <name evidence="1" type="ORF">SAMN02982917_1482</name>
</gene>
<accession>A0A1X7EBR6</accession>
<dbReference type="AlphaFoldDB" id="A0A1X7EBR6"/>
<protein>
    <recommendedName>
        <fullName evidence="3">Lipoprotein</fullName>
    </recommendedName>
</protein>